<reference evidence="2" key="1">
    <citation type="submission" date="2020-05" db="EMBL/GenBank/DDBJ databases">
        <authorList>
            <person name="Chiriac C."/>
            <person name="Salcher M."/>
            <person name="Ghai R."/>
            <person name="Kavagutti S V."/>
        </authorList>
    </citation>
    <scope>NUCLEOTIDE SEQUENCE</scope>
</reference>
<protein>
    <submittedName>
        <fullName evidence="2">Unannotated protein</fullName>
    </submittedName>
</protein>
<keyword evidence="1" id="KW-1133">Transmembrane helix</keyword>
<keyword evidence="1" id="KW-0812">Transmembrane</keyword>
<dbReference type="AlphaFoldDB" id="A0A6J6ZS97"/>
<sequence>MIPTTEQPATARRTQRRRRNIIISAAAAIIAVTGAVIVIATTTGSGSRSGTLVNGCDTGIYRQCPGHNFSQKTSLAGTSDK</sequence>
<accession>A0A6J6ZS97</accession>
<gene>
    <name evidence="2" type="ORF">UFOPK3001_02291</name>
</gene>
<keyword evidence="1" id="KW-0472">Membrane</keyword>
<dbReference type="EMBL" id="CAFAAJ010000209">
    <property type="protein sequence ID" value="CAB4822918.1"/>
    <property type="molecule type" value="Genomic_DNA"/>
</dbReference>
<name>A0A6J6ZS97_9ZZZZ</name>
<evidence type="ECO:0000313" key="2">
    <source>
        <dbReference type="EMBL" id="CAB4822918.1"/>
    </source>
</evidence>
<evidence type="ECO:0000256" key="1">
    <source>
        <dbReference type="SAM" id="Phobius"/>
    </source>
</evidence>
<organism evidence="2">
    <name type="scientific">freshwater metagenome</name>
    <dbReference type="NCBI Taxonomy" id="449393"/>
    <lineage>
        <taxon>unclassified sequences</taxon>
        <taxon>metagenomes</taxon>
        <taxon>ecological metagenomes</taxon>
    </lineage>
</organism>
<feature type="transmembrane region" description="Helical" evidence="1">
    <location>
        <begin position="21"/>
        <end position="40"/>
    </location>
</feature>
<proteinExistence type="predicted"/>